<dbReference type="RefSeq" id="WP_345927766.1">
    <property type="nucleotide sequence ID" value="NZ_JBDIVF010000004.1"/>
</dbReference>
<keyword evidence="3" id="KW-1185">Reference proteome</keyword>
<feature type="compositionally biased region" description="Polar residues" evidence="1">
    <location>
        <begin position="22"/>
        <end position="34"/>
    </location>
</feature>
<dbReference type="Proteomes" id="UP001548590">
    <property type="component" value="Unassembled WGS sequence"/>
</dbReference>
<evidence type="ECO:0000313" key="2">
    <source>
        <dbReference type="EMBL" id="MET1490557.1"/>
    </source>
</evidence>
<organism evidence="2 3">
    <name type="scientific">Uliginosibacterium paludis</name>
    <dbReference type="NCBI Taxonomy" id="1615952"/>
    <lineage>
        <taxon>Bacteria</taxon>
        <taxon>Pseudomonadati</taxon>
        <taxon>Pseudomonadota</taxon>
        <taxon>Betaproteobacteria</taxon>
        <taxon>Rhodocyclales</taxon>
        <taxon>Zoogloeaceae</taxon>
        <taxon>Uliginosibacterium</taxon>
    </lineage>
</organism>
<dbReference type="EMBL" id="JBEWLZ010000006">
    <property type="protein sequence ID" value="MET1490557.1"/>
    <property type="molecule type" value="Genomic_DNA"/>
</dbReference>
<gene>
    <name evidence="2" type="ORF">ABVT11_12040</name>
</gene>
<evidence type="ECO:0000313" key="3">
    <source>
        <dbReference type="Proteomes" id="UP001548590"/>
    </source>
</evidence>
<reference evidence="2 3" key="1">
    <citation type="submission" date="2024-07" db="EMBL/GenBank/DDBJ databases">
        <title>Uliginosibacterium paludis KCTC:42655.</title>
        <authorList>
            <person name="Kim M.K."/>
        </authorList>
    </citation>
    <scope>NUCLEOTIDE SEQUENCE [LARGE SCALE GENOMIC DNA]</scope>
    <source>
        <strain evidence="2 3">KCTC 42655</strain>
    </source>
</reference>
<protein>
    <submittedName>
        <fullName evidence="2">Uncharacterized protein</fullName>
    </submittedName>
</protein>
<name>A0ABV2CS09_9RHOO</name>
<comment type="caution">
    <text evidence="2">The sequence shown here is derived from an EMBL/GenBank/DDBJ whole genome shotgun (WGS) entry which is preliminary data.</text>
</comment>
<feature type="region of interest" description="Disordered" evidence="1">
    <location>
        <begin position="21"/>
        <end position="43"/>
    </location>
</feature>
<proteinExistence type="predicted"/>
<accession>A0ABV2CS09</accession>
<sequence>MSSTIPANSIPAASAMLALPGSTASQADRSTATSLPDDGPAAEVSVSGSARLFAQLEAAESPQAGEAEGDAPVQSFVYGALGLERPEEQAKAENGYYSAGKWLAAAATVGTMVSLLV</sequence>
<evidence type="ECO:0000256" key="1">
    <source>
        <dbReference type="SAM" id="MobiDB-lite"/>
    </source>
</evidence>